<dbReference type="AlphaFoldDB" id="A0A9J7NDQ9"/>
<comment type="similarity">
    <text evidence="1">Belongs to the calycin superfamily. Fatty-acid binding protein (FABP) family.</text>
</comment>
<evidence type="ECO:0000313" key="3">
    <source>
        <dbReference type="RefSeq" id="XP_035699827.1"/>
    </source>
</evidence>
<dbReference type="RefSeq" id="XP_035699827.1">
    <property type="nucleotide sequence ID" value="XM_035843934.1"/>
</dbReference>
<keyword evidence="2" id="KW-1185">Reference proteome</keyword>
<evidence type="ECO:0000313" key="2">
    <source>
        <dbReference type="Proteomes" id="UP000001554"/>
    </source>
</evidence>
<protein>
    <submittedName>
        <fullName evidence="3">Fatty acid-binding protein type 2-like</fullName>
    </submittedName>
</protein>
<dbReference type="CDD" id="cd00742">
    <property type="entry name" value="FABP"/>
    <property type="match status" value="1"/>
</dbReference>
<dbReference type="GO" id="GO:0008289">
    <property type="term" value="F:lipid binding"/>
    <property type="evidence" value="ECO:0007669"/>
    <property type="project" value="InterPro"/>
</dbReference>
<evidence type="ECO:0000256" key="1">
    <source>
        <dbReference type="ARBA" id="ARBA00008390"/>
    </source>
</evidence>
<dbReference type="InterPro" id="IPR031259">
    <property type="entry name" value="ILBP"/>
</dbReference>
<dbReference type="InterPro" id="IPR012674">
    <property type="entry name" value="Calycin"/>
</dbReference>
<organism evidence="2 3">
    <name type="scientific">Branchiostoma floridae</name>
    <name type="common">Florida lancelet</name>
    <name type="synonym">Amphioxus</name>
    <dbReference type="NCBI Taxonomy" id="7739"/>
    <lineage>
        <taxon>Eukaryota</taxon>
        <taxon>Metazoa</taxon>
        <taxon>Chordata</taxon>
        <taxon>Cephalochordata</taxon>
        <taxon>Leptocardii</taxon>
        <taxon>Amphioxiformes</taxon>
        <taxon>Branchiostomatidae</taxon>
        <taxon>Branchiostoma</taxon>
    </lineage>
</organism>
<dbReference type="Gene3D" id="2.40.128.20">
    <property type="match status" value="1"/>
</dbReference>
<dbReference type="Proteomes" id="UP000001554">
    <property type="component" value="Chromosome 15"/>
</dbReference>
<dbReference type="GeneID" id="118432380"/>
<dbReference type="PANTHER" id="PTHR11955">
    <property type="entry name" value="FATTY ACID BINDING PROTEIN"/>
    <property type="match status" value="1"/>
</dbReference>
<name>A0A9J7NDQ9_BRAFL</name>
<dbReference type="OrthoDB" id="354351at2759"/>
<reference evidence="2" key="1">
    <citation type="journal article" date="2020" name="Nat. Ecol. Evol.">
        <title>Deeply conserved synteny resolves early events in vertebrate evolution.</title>
        <authorList>
            <person name="Simakov O."/>
            <person name="Marletaz F."/>
            <person name="Yue J.X."/>
            <person name="O'Connell B."/>
            <person name="Jenkins J."/>
            <person name="Brandt A."/>
            <person name="Calef R."/>
            <person name="Tung C.H."/>
            <person name="Huang T.K."/>
            <person name="Schmutz J."/>
            <person name="Satoh N."/>
            <person name="Yu J.K."/>
            <person name="Putnam N.H."/>
            <person name="Green R.E."/>
            <person name="Rokhsar D.S."/>
        </authorList>
    </citation>
    <scope>NUCLEOTIDE SEQUENCE [LARGE SCALE GENOMIC DNA]</scope>
    <source>
        <strain evidence="2">S238N-H82</strain>
    </source>
</reference>
<reference evidence="3" key="2">
    <citation type="submission" date="2025-08" db="UniProtKB">
        <authorList>
            <consortium name="RefSeq"/>
        </authorList>
    </citation>
    <scope>IDENTIFICATION</scope>
    <source>
        <strain evidence="3">S238N-H82</strain>
        <tissue evidence="3">Testes</tissue>
    </source>
</reference>
<dbReference type="SUPFAM" id="SSF50814">
    <property type="entry name" value="Lipocalins"/>
    <property type="match status" value="1"/>
</dbReference>
<dbReference type="Pfam" id="PF14651">
    <property type="entry name" value="Lipocalin_7"/>
    <property type="match status" value="1"/>
</dbReference>
<dbReference type="KEGG" id="bfo:118432380"/>
<accession>A0A9J7NDQ9</accession>
<sequence length="185" mass="20774">MSIFGVLVHKRSVSQRNASSECSSSRPDLLPVPLSSEKPIPTYKMPFPVEKSCGTWKHGKHSDNYQEIMEKLGLPAEMFKKMQESTFPVSSSLSGDKFTSKVEFMGKTRESTFTFGVESEEDDMSTGKKRKVTYTMEGDNLVSVYPDHDGKGTSVRLSRHFVDDNTIRTDIKVGDLEGWTTSNRC</sequence>
<proteinExistence type="inferred from homology"/>
<dbReference type="OMA" id="RESTFTF"/>
<gene>
    <name evidence="3" type="primary">LOC118432380</name>
</gene>